<dbReference type="GO" id="GO:0004321">
    <property type="term" value="F:fatty-acyl-CoA synthase activity"/>
    <property type="evidence" value="ECO:0007669"/>
    <property type="project" value="UniProtKB-EC"/>
</dbReference>
<dbReference type="GO" id="GO:0004312">
    <property type="term" value="F:fatty acid synthase activity"/>
    <property type="evidence" value="ECO:0007669"/>
    <property type="project" value="EnsemblFungi"/>
</dbReference>
<dbReference type="Gene3D" id="6.10.140.1400">
    <property type="match status" value="1"/>
</dbReference>
<evidence type="ECO:0000256" key="15">
    <source>
        <dbReference type="ARBA" id="ARBA00048835"/>
    </source>
</evidence>
<keyword evidence="7 16" id="KW-0520">NAD</keyword>
<reference evidence="19 20" key="1">
    <citation type="submission" date="2016-04" db="EMBL/GenBank/DDBJ databases">
        <title>Evolutionary innovation and constraint leading to complex multicellularity in the Ascomycota.</title>
        <authorList>
            <person name="Cisse O."/>
            <person name="Nguyen A."/>
            <person name="Hewitt D.A."/>
            <person name="Jedd G."/>
            <person name="Stajich J.E."/>
        </authorList>
    </citation>
    <scope>NUCLEOTIDE SEQUENCE [LARGE SCALE GENOMIC DNA]</scope>
    <source>
        <strain evidence="19 20">DAH-3</strain>
    </source>
</reference>
<feature type="domain" description="Malonyl-CoA:ACP transacylase (MAT)" evidence="18">
    <location>
        <begin position="1670"/>
        <end position="1992"/>
    </location>
</feature>
<evidence type="ECO:0000256" key="4">
    <source>
        <dbReference type="ARBA" id="ARBA00022801"/>
    </source>
</evidence>
<dbReference type="Gene3D" id="3.30.1120.100">
    <property type="match status" value="1"/>
</dbReference>
<dbReference type="InterPro" id="IPR001227">
    <property type="entry name" value="Ac_transferase_dom_sf"/>
</dbReference>
<dbReference type="Gene3D" id="3.20.20.70">
    <property type="entry name" value="Aldolase class I"/>
    <property type="match status" value="2"/>
</dbReference>
<dbReference type="Pfam" id="PF17951">
    <property type="entry name" value="FAS_meander"/>
    <property type="match status" value="1"/>
</dbReference>
<dbReference type="FunFam" id="3.20.20.70:FF:000078">
    <property type="entry name" value="Fatty acid synthase beta subunit dehydratase"/>
    <property type="match status" value="1"/>
</dbReference>
<keyword evidence="6 16" id="KW-0560">Oxidoreductase</keyword>
<dbReference type="PIRSF" id="PIRSF005562">
    <property type="entry name" value="FAS_yeast_beta"/>
    <property type="match status" value="1"/>
</dbReference>
<dbReference type="Gene3D" id="6.10.60.10">
    <property type="match status" value="1"/>
</dbReference>
<organism evidence="19 20">
    <name type="scientific">Neolecta irregularis (strain DAH-3)</name>
    <dbReference type="NCBI Taxonomy" id="1198029"/>
    <lineage>
        <taxon>Eukaryota</taxon>
        <taxon>Fungi</taxon>
        <taxon>Dikarya</taxon>
        <taxon>Ascomycota</taxon>
        <taxon>Taphrinomycotina</taxon>
        <taxon>Neolectales</taxon>
        <taxon>Neolectaceae</taxon>
        <taxon>Neolecta</taxon>
    </lineage>
</organism>
<dbReference type="InterPro" id="IPR014043">
    <property type="entry name" value="Acyl_transferase_dom"/>
</dbReference>
<evidence type="ECO:0000256" key="14">
    <source>
        <dbReference type="ARBA" id="ARBA00048572"/>
    </source>
</evidence>
<dbReference type="SUPFAM" id="SSF52151">
    <property type="entry name" value="FabD/lysophospholipase-like"/>
    <property type="match status" value="2"/>
</dbReference>
<dbReference type="Pfam" id="PF22235">
    <property type="entry name" value="FAS1_thioest_ins"/>
    <property type="match status" value="1"/>
</dbReference>
<evidence type="ECO:0000313" key="20">
    <source>
        <dbReference type="Proteomes" id="UP000186594"/>
    </source>
</evidence>
<dbReference type="GO" id="GO:0042759">
    <property type="term" value="P:long-chain fatty acid biosynthetic process"/>
    <property type="evidence" value="ECO:0007669"/>
    <property type="project" value="EnsemblFungi"/>
</dbReference>
<protein>
    <submittedName>
        <fullName evidence="19">Fatty acid synthase subunit beta</fullName>
    </submittedName>
</protein>
<evidence type="ECO:0000256" key="3">
    <source>
        <dbReference type="ARBA" id="ARBA00022679"/>
    </source>
</evidence>
<dbReference type="PANTHER" id="PTHR10982:SF21">
    <property type="entry name" value="FATTY ACID SYNTHASE SUBUNIT BETA"/>
    <property type="match status" value="1"/>
</dbReference>
<comment type="catalytic activity">
    <reaction evidence="13">
        <text>(9Z)-octadecenoyl-[ACP] + H2O = (9Z)-octadecenoate + holo-[ACP] + H(+)</text>
        <dbReference type="Rhea" id="RHEA:15057"/>
        <dbReference type="Rhea" id="RHEA-COMP:9685"/>
        <dbReference type="Rhea" id="RHEA-COMP:9924"/>
        <dbReference type="ChEBI" id="CHEBI:15377"/>
        <dbReference type="ChEBI" id="CHEBI:15378"/>
        <dbReference type="ChEBI" id="CHEBI:30823"/>
        <dbReference type="ChEBI" id="CHEBI:64479"/>
        <dbReference type="ChEBI" id="CHEBI:78783"/>
        <dbReference type="EC" id="3.1.2.14"/>
    </reaction>
</comment>
<gene>
    <name evidence="19" type="ORF">NEOLI_003273</name>
</gene>
<dbReference type="Pfam" id="PF17828">
    <property type="entry name" value="FAS_N"/>
    <property type="match status" value="1"/>
</dbReference>
<dbReference type="GO" id="GO:0019171">
    <property type="term" value="F:(3R)-hydroxyacyl-[acyl-carrier-protein] dehydratase activity"/>
    <property type="evidence" value="ECO:0007669"/>
    <property type="project" value="UniProtKB-EC"/>
</dbReference>
<evidence type="ECO:0000256" key="8">
    <source>
        <dbReference type="ARBA" id="ARBA00023239"/>
    </source>
</evidence>
<dbReference type="GO" id="GO:0016297">
    <property type="term" value="F:fatty acyl-[ACP] hydrolase activity"/>
    <property type="evidence" value="ECO:0007669"/>
    <property type="project" value="UniProtKB-EC"/>
</dbReference>
<dbReference type="EMBL" id="LXFE01000448">
    <property type="protein sequence ID" value="OLL25295.1"/>
    <property type="molecule type" value="Genomic_DNA"/>
</dbReference>
<dbReference type="FunFam" id="3.40.366.10:FF:000003">
    <property type="entry name" value="Fatty acid synthase subunit beta dehydratase"/>
    <property type="match status" value="1"/>
</dbReference>
<evidence type="ECO:0000256" key="17">
    <source>
        <dbReference type="PIRSR" id="PIRSR005562-1"/>
    </source>
</evidence>
<dbReference type="Pfam" id="PF16073">
    <property type="entry name" value="SAT"/>
    <property type="match status" value="1"/>
</dbReference>
<dbReference type="InterPro" id="IPR016035">
    <property type="entry name" value="Acyl_Trfase/lysoPLipase"/>
</dbReference>
<keyword evidence="8" id="KW-0456">Lyase</keyword>
<dbReference type="Gene3D" id="1.20.930.70">
    <property type="match status" value="1"/>
</dbReference>
<evidence type="ECO:0000256" key="6">
    <source>
        <dbReference type="ARBA" id="ARBA00023002"/>
    </source>
</evidence>
<dbReference type="InterPro" id="IPR041099">
    <property type="entry name" value="FAS1_N"/>
</dbReference>
<dbReference type="PRINTS" id="PR01483">
    <property type="entry name" value="FASYNTHASE"/>
</dbReference>
<dbReference type="Proteomes" id="UP000186594">
    <property type="component" value="Unassembled WGS sequence"/>
</dbReference>
<keyword evidence="5 16" id="KW-0521">NADP</keyword>
<dbReference type="PANTHER" id="PTHR10982">
    <property type="entry name" value="MALONYL COA-ACYL CARRIER PROTEIN TRANSACYLASE"/>
    <property type="match status" value="1"/>
</dbReference>
<dbReference type="InterPro" id="IPR040883">
    <property type="entry name" value="FAS_meander"/>
</dbReference>
<keyword evidence="9" id="KW-0511">Multifunctional enzyme</keyword>
<comment type="catalytic activity">
    <reaction evidence="14">
        <text>a 2,3-saturated acyl-[ACP] + NAD(+) = a (2E)-enoyl-[ACP] + NADH + H(+)</text>
        <dbReference type="Rhea" id="RHEA:10240"/>
        <dbReference type="Rhea" id="RHEA-COMP:9925"/>
        <dbReference type="Rhea" id="RHEA-COMP:9926"/>
        <dbReference type="ChEBI" id="CHEBI:15378"/>
        <dbReference type="ChEBI" id="CHEBI:57540"/>
        <dbReference type="ChEBI" id="CHEBI:57945"/>
        <dbReference type="ChEBI" id="CHEBI:78784"/>
        <dbReference type="ChEBI" id="CHEBI:78785"/>
        <dbReference type="EC" id="1.3.1.9"/>
    </reaction>
</comment>
<evidence type="ECO:0000256" key="7">
    <source>
        <dbReference type="ARBA" id="ARBA00023027"/>
    </source>
</evidence>
<dbReference type="OrthoDB" id="5417908at2759"/>
<dbReference type="CDD" id="cd03447">
    <property type="entry name" value="FAS_MaoC"/>
    <property type="match status" value="1"/>
</dbReference>
<evidence type="ECO:0000256" key="5">
    <source>
        <dbReference type="ARBA" id="ARBA00022857"/>
    </source>
</evidence>
<dbReference type="Gene3D" id="3.40.366.10">
    <property type="entry name" value="Malonyl-Coenzyme A Acyl Carrier Protein, domain 2"/>
    <property type="match status" value="3"/>
</dbReference>
<proteinExistence type="inferred from homology"/>
<dbReference type="FunFam" id="3.30.70.3330:FF:000001">
    <property type="entry name" value="Fatty acid synthase subunit beta dehydratase"/>
    <property type="match status" value="1"/>
</dbReference>
<comment type="subunit">
    <text evidence="10">[Alpha(6)beta(6)] hexamers of two multifunctional subunits (alpha and beta).</text>
</comment>
<dbReference type="GO" id="GO:0004318">
    <property type="term" value="F:enoyl-[acyl-carrier-protein] reductase (NADH) activity"/>
    <property type="evidence" value="ECO:0007669"/>
    <property type="project" value="UniProtKB-UniRule"/>
</dbReference>
<dbReference type="InterPro" id="IPR032088">
    <property type="entry name" value="SAT"/>
</dbReference>
<dbReference type="GO" id="GO:0141148">
    <property type="term" value="F:enoyl-[acyl-carrier-protein] reductase (NADPH) activity"/>
    <property type="evidence" value="ECO:0007669"/>
    <property type="project" value="EnsemblFungi"/>
</dbReference>
<dbReference type="GO" id="GO:0005811">
    <property type="term" value="C:lipid droplet"/>
    <property type="evidence" value="ECO:0007669"/>
    <property type="project" value="EnsemblFungi"/>
</dbReference>
<dbReference type="GO" id="GO:0016409">
    <property type="term" value="F:palmitoyltransferase activity"/>
    <property type="evidence" value="ECO:0007669"/>
    <property type="project" value="EnsemblFungi"/>
</dbReference>
<dbReference type="Gene3D" id="3.10.129.10">
    <property type="entry name" value="Hotdog Thioesterase"/>
    <property type="match status" value="2"/>
</dbReference>
<dbReference type="InterPro" id="IPR003965">
    <property type="entry name" value="Fatty_acid_synthase"/>
</dbReference>
<evidence type="ECO:0000256" key="12">
    <source>
        <dbReference type="ARBA" id="ARBA00048462"/>
    </source>
</evidence>
<dbReference type="Gene3D" id="1.20.1050.120">
    <property type="match status" value="1"/>
</dbReference>
<dbReference type="InterPro" id="IPR029069">
    <property type="entry name" value="HotDog_dom_sf"/>
</dbReference>
<feature type="active site" description="For acetyltransferase activity" evidence="17">
    <location>
        <position position="268"/>
    </location>
</feature>
<keyword evidence="3 16" id="KW-0808">Transferase</keyword>
<dbReference type="SMART" id="SM00827">
    <property type="entry name" value="PKS_AT"/>
    <property type="match status" value="1"/>
</dbReference>
<dbReference type="InterPro" id="IPR016452">
    <property type="entry name" value="Fas1/AflB-like"/>
</dbReference>
<dbReference type="Pfam" id="PF08354">
    <property type="entry name" value="Fas1-AflB-like_hel"/>
    <property type="match status" value="1"/>
</dbReference>
<comment type="caution">
    <text evidence="19">The sequence shown here is derived from an EMBL/GenBank/DDBJ whole genome shotgun (WGS) entry which is preliminary data.</text>
</comment>
<dbReference type="GO" id="GO:0005835">
    <property type="term" value="C:fatty acid synthase complex"/>
    <property type="evidence" value="ECO:0007669"/>
    <property type="project" value="UniProtKB-UniRule"/>
</dbReference>
<name>A0A1U7LRK2_NEOID</name>
<dbReference type="FunFam" id="1.20.930.70:FF:000001">
    <property type="entry name" value="Fatty acid synthase beta subunit dehydratase"/>
    <property type="match status" value="1"/>
</dbReference>
<evidence type="ECO:0000256" key="9">
    <source>
        <dbReference type="ARBA" id="ARBA00023268"/>
    </source>
</evidence>
<evidence type="ECO:0000256" key="1">
    <source>
        <dbReference type="ARBA" id="ARBA00001055"/>
    </source>
</evidence>
<dbReference type="InterPro" id="IPR013565">
    <property type="entry name" value="Fas1/AflB-like_central"/>
</dbReference>
<dbReference type="FunFam" id="3.30.1120.100:FF:000001">
    <property type="entry name" value="Fatty acid synthase beta subunit dehydratase"/>
    <property type="match status" value="1"/>
</dbReference>
<dbReference type="GO" id="GO:0004313">
    <property type="term" value="F:[acyl-carrier-protein] S-acetyltransferase activity"/>
    <property type="evidence" value="ECO:0007669"/>
    <property type="project" value="UniProtKB-EC"/>
</dbReference>
<dbReference type="Pfam" id="PF01575">
    <property type="entry name" value="MaoC_dehydratas"/>
    <property type="match status" value="1"/>
</dbReference>
<dbReference type="SUPFAM" id="SSF54637">
    <property type="entry name" value="Thioesterase/thiol ester dehydrase-isomerase"/>
    <property type="match status" value="2"/>
</dbReference>
<dbReference type="InterPro" id="IPR039569">
    <property type="entry name" value="FAS1-like_DH_region"/>
</dbReference>
<comment type="catalytic activity">
    <reaction evidence="15">
        <text>holo-[ACP] + acetyl-CoA = acetyl-[ACP] + CoA</text>
        <dbReference type="Rhea" id="RHEA:41788"/>
        <dbReference type="Rhea" id="RHEA-COMP:9621"/>
        <dbReference type="Rhea" id="RHEA-COMP:9685"/>
        <dbReference type="ChEBI" id="CHEBI:57287"/>
        <dbReference type="ChEBI" id="CHEBI:57288"/>
        <dbReference type="ChEBI" id="CHEBI:64479"/>
        <dbReference type="ChEBI" id="CHEBI:78446"/>
        <dbReference type="EC" id="2.3.1.38"/>
    </reaction>
</comment>
<dbReference type="InterPro" id="IPR013785">
    <property type="entry name" value="Aldolase_TIM"/>
</dbReference>
<comment type="catalytic activity">
    <reaction evidence="12">
        <text>holo-[ACP] + malonyl-CoA = malonyl-[ACP] + CoA</text>
        <dbReference type="Rhea" id="RHEA:41792"/>
        <dbReference type="Rhea" id="RHEA-COMP:9623"/>
        <dbReference type="Rhea" id="RHEA-COMP:9685"/>
        <dbReference type="ChEBI" id="CHEBI:57287"/>
        <dbReference type="ChEBI" id="CHEBI:57384"/>
        <dbReference type="ChEBI" id="CHEBI:64479"/>
        <dbReference type="ChEBI" id="CHEBI:78449"/>
        <dbReference type="EC" id="2.3.1.39"/>
    </reaction>
</comment>
<evidence type="ECO:0000256" key="10">
    <source>
        <dbReference type="ARBA" id="ARBA00033756"/>
    </source>
</evidence>
<dbReference type="GO" id="GO:0004314">
    <property type="term" value="F:[acyl-carrier-protein] S-malonyltransferase activity"/>
    <property type="evidence" value="ECO:0007669"/>
    <property type="project" value="UniProtKB-EC"/>
</dbReference>
<evidence type="ECO:0000256" key="11">
    <source>
        <dbReference type="ARBA" id="ARBA00048237"/>
    </source>
</evidence>
<dbReference type="InterPro" id="IPR002539">
    <property type="entry name" value="MaoC-like_dom"/>
</dbReference>
<evidence type="ECO:0000256" key="13">
    <source>
        <dbReference type="ARBA" id="ARBA00048536"/>
    </source>
</evidence>
<dbReference type="SUPFAM" id="SSF51412">
    <property type="entry name" value="Inosine monophosphate dehydrogenase (IMPDH)"/>
    <property type="match status" value="1"/>
</dbReference>
<dbReference type="InterPro" id="IPR050830">
    <property type="entry name" value="Fungal_FAS"/>
</dbReference>
<evidence type="ECO:0000256" key="2">
    <source>
        <dbReference type="ARBA" id="ARBA00010009"/>
    </source>
</evidence>
<accession>A0A1U7LRK2</accession>
<dbReference type="Pfam" id="PF13452">
    <property type="entry name" value="FAS1_DH_region"/>
    <property type="match status" value="1"/>
</dbReference>
<keyword evidence="4 16" id="KW-0378">Hydrolase</keyword>
<comment type="catalytic activity">
    <reaction evidence="1">
        <text>a (3R)-hydroxyacyl-[ACP] = a (2E)-enoyl-[ACP] + H2O</text>
        <dbReference type="Rhea" id="RHEA:13097"/>
        <dbReference type="Rhea" id="RHEA-COMP:9925"/>
        <dbReference type="Rhea" id="RHEA-COMP:9945"/>
        <dbReference type="ChEBI" id="CHEBI:15377"/>
        <dbReference type="ChEBI" id="CHEBI:78784"/>
        <dbReference type="ChEBI" id="CHEBI:78827"/>
        <dbReference type="EC" id="4.2.1.59"/>
    </reaction>
</comment>
<evidence type="ECO:0000259" key="18">
    <source>
        <dbReference type="SMART" id="SM00827"/>
    </source>
</evidence>
<dbReference type="OMA" id="HFMDNYG"/>
<evidence type="ECO:0000313" key="19">
    <source>
        <dbReference type="EMBL" id="OLL25295.1"/>
    </source>
</evidence>
<comment type="catalytic activity">
    <reaction evidence="11">
        <text>acetyl-CoA + n malonyl-CoA + 2n NADPH + 4n H(+) = a long-chain-acyl-CoA + n CoA + n CO2 + 2n NADP(+).</text>
        <dbReference type="EC" id="2.3.1.86"/>
    </reaction>
</comment>
<dbReference type="Gene3D" id="6.20.240.10">
    <property type="match status" value="1"/>
</dbReference>
<dbReference type="Gene3D" id="3.30.70.3330">
    <property type="match status" value="1"/>
</dbReference>
<sequence length="2061" mass="230709">MLTGVVSPRSEAQPRPVTLTYGSLEHTLLIPSSIYLLTTQLRDEFQSSLLPSKGEHSEEREPSSPAELVSRFLEFISEKEDVEDVVKFVLGDFEGRFLRGNEVHAVARNIEGDSRKRKGIIRAYYTARHISGRPIRSHSSTLMDSVTNSVSKIYAIFGGQGSSEEYFDELREIMDVYNPFVSEFIETMSDLLHQLAKFEGTVYPKGIDVMRWLRIPDMTPDLEYMISAPVSFPVIGIIQLAHYLVVCSVLGKEPHDLRDLISGTTGHSQGIVTAVAIAASTTKESFYLNAKKAITLLFFIGCRSQQIFPRTTLPPSMLQDSLAAGEGNPTPMLSIRDLTIDEVKQHVEATNKHLPEDRQVLFALVNGPRNFVIAGPPQSLCGLNLTLRKVKAQSGLEQGRVPHSERKIKFTNRFLPITCPFHSNYLEGAAETILRDVQDISWTGKELGIPVYATDNGSDLRESKSLIKSLIDMILHLPVKWEPNPFEGATHIVDFGPGGVSGLGALTHRNKDGTGVRIILAGTVEGINTELGYKSELFDREEGSVQFAINWVQKFSPRLVKNSNGTIFVDTLFSRLIGKAPLMVAGMTPSTVSWEFVAATMNAGYHIELAGGGYYSPSAMRAAIRKIEEATTPGCGITVNVIYINPRTYQWQMDLIKQLREEGSPIEGVTIGAGIPSLEIASEVIQNMGLKYVGFKPGSMEGIHQVVAIAKANPEFKIIVQWTGGRAGGHHSFEDFHAPILQMYSVIRRCPNVVLIAGSGFGGAEDTEPYLTGNWALKYNQAPMPFDGILFGSRMMTALENKTSLSAKQAIVDAPGLDDKDWEKTYQGAAGGVVTVKSELGEPIHKLATRGVLLWRELDDRLFSLPKPKRVVWLKEKRDYLIERLNADFQKAQAPLEGEAVDLEDMAYAEVIRRMVELMYIKHECRWIHNSHRNLLGDFIRRVEERFTRETGKFSLLQNYSELDSPFERVDFILSNYLEAEEQLMNTQDCQYFLTICQRQGQKPVPFIPVLNVDIETWFKKDSLWQSEDLAAVVDQDVGRTCILQGPMAARHSTKVNQPIKEILDDIHGAHIKSIKKLYYGNDDSQVPTIEYFGGPDIVKTDEDGDGFVLTKEGDKVTYKVVQQIGNVVLPNSEGWIQLLAGFQYSWRRALFTSDVIVQGKRFLANPLHRLFTPRYGQIVEVSYPNDNEKTVISVFERRNAEMVPAIEVRKQGSEIQVIIFENRNAKKEVLGMKLLFTYHPETGYAPVREVMNGRNDRIKEFYYRLWFGDDPYSLSAKVTDVFEGGKTVVRAKDIAAFCHAVGNQSEAFVRREHKVPMAPMDFAIVVGWKAIIKALFPKDIDGDLLKLVHLSNAFRMITGARPLQEGDEVETTAQINAVVNTESGKMVEVRGTIVRAGRPVMEVTSQFLYRGVFSDFENTFQRTVETPMQLHLKTSKDVAILRSKEWLHLMDPDTELLDRTLIFRLYSTTRYKDRKIFSSVETTGSVNVELPTKEIIQVASVDYIAGTSHGNPVTDYLQRNGTPIEQPMAFDNSYSMMPDPTIFSSVSVAPHHNTSYAEISSDYNPIHVNPYFASYASLPGTITHGMWTSAATRKFVEVFAAENRPERVTTFDVKFLNMVLPNTKLETKLSHLGMVNGKKIVKVETFDQETSSKVLEGTAEIDQPLSAYVFTGQGSQEQGMGMDLYASSTVAQAIWDRADKHFLQSYGFSIINIVKNNPKELTIHFGGPKGKAIRQNYLSMVYDTIDADGTIRSVPIFKEINEDTTSYKFKSPSGLLSATQFTQPALTLMEKAAFEDMKTKGLVQRDCAFAGHSLGEYSALAAIGDVLPIESLVDVVFYRGMTMQVAVPRDSKGRSDYGMCAVNPSRISLSFNESALQFVINHIAAQCSWLLEIVNYNVENQQYVTAGELVALDCLANVLNYLKAQKIDIVKLRVTMSIEDLKTHLSDIVEECAKQSNEKKDQGPVELERGYATIPLKGIDVPFHSSFLRNGVRPFRSYLSKKIIKSQVNPGLLLGRYIPNVTAQPFQITREYIENVYNLTGSPKLANILKDWETRYDQVT</sequence>
<feature type="active site" description="For malonyltransferase activity" evidence="17">
    <location>
        <position position="1814"/>
    </location>
</feature>
<evidence type="ECO:0000256" key="16">
    <source>
        <dbReference type="PIRNR" id="PIRNR005562"/>
    </source>
</evidence>
<dbReference type="Pfam" id="PF00698">
    <property type="entry name" value="Acyl_transf_1"/>
    <property type="match status" value="1"/>
</dbReference>
<keyword evidence="20" id="KW-1185">Reference proteome</keyword>
<comment type="similarity">
    <text evidence="2 16">Belongs to the fungal fatty acid synthetase subunit beta family.</text>
</comment>
<dbReference type="STRING" id="1198029.A0A1U7LRK2"/>
<dbReference type="GO" id="GO:0005829">
    <property type="term" value="C:cytosol"/>
    <property type="evidence" value="ECO:0007669"/>
    <property type="project" value="EnsemblFungi"/>
</dbReference>